<comment type="similarity">
    <text evidence="2">Belongs to the Tic20 family.</text>
</comment>
<dbReference type="InParanoid" id="D7G3C5"/>
<keyword evidence="4 6" id="KW-1133">Transmembrane helix</keyword>
<feature type="transmembrane region" description="Helical" evidence="6">
    <location>
        <begin position="52"/>
        <end position="74"/>
    </location>
</feature>
<feature type="transmembrane region" description="Helical" evidence="6">
    <location>
        <begin position="95"/>
        <end position="115"/>
    </location>
</feature>
<evidence type="ECO:0000313" key="7">
    <source>
        <dbReference type="EMBL" id="CBJ33519.1"/>
    </source>
</evidence>
<evidence type="ECO:0000256" key="4">
    <source>
        <dbReference type="ARBA" id="ARBA00022989"/>
    </source>
</evidence>
<keyword evidence="5 6" id="KW-0472">Membrane</keyword>
<dbReference type="STRING" id="2880.D7G3C5"/>
<dbReference type="GO" id="GO:0031969">
    <property type="term" value="C:chloroplast membrane"/>
    <property type="evidence" value="ECO:0007669"/>
    <property type="project" value="UniProtKB-SubCell"/>
</dbReference>
<sequence>MKASGQGGGKGESVRNRALGTVVYLLPMLDGLDCGRDVFHAVPMLGSLVHGVLAPALAIWDNVPFMPLVMFIILQVSVRRQDTSRFIRFNVQQAILVDILTVVLGLLGTAAGYVAPEGEQFVTNFAFYCLVGAVAYAVAETARGKMANQIPLISAAAEIQLGPS</sequence>
<feature type="transmembrane region" description="Helical" evidence="6">
    <location>
        <begin position="121"/>
        <end position="139"/>
    </location>
</feature>
<dbReference type="PANTHER" id="PTHR33510:SF5">
    <property type="entry name" value="PROTEIN TIC 20-II, CHLOROPLASTIC"/>
    <property type="match status" value="1"/>
</dbReference>
<dbReference type="OrthoDB" id="414558at2759"/>
<evidence type="ECO:0000256" key="3">
    <source>
        <dbReference type="ARBA" id="ARBA00022692"/>
    </source>
</evidence>
<keyword evidence="8" id="KW-1185">Reference proteome</keyword>
<evidence type="ECO:0000256" key="2">
    <source>
        <dbReference type="ARBA" id="ARBA00009596"/>
    </source>
</evidence>
<evidence type="ECO:0000256" key="6">
    <source>
        <dbReference type="SAM" id="Phobius"/>
    </source>
</evidence>
<dbReference type="AlphaFoldDB" id="D7G3C5"/>
<protein>
    <submittedName>
        <fullName evidence="7">Uncharacterized protein</fullName>
    </submittedName>
</protein>
<dbReference type="Proteomes" id="UP000002630">
    <property type="component" value="Linkage Group LG11"/>
</dbReference>
<evidence type="ECO:0000256" key="5">
    <source>
        <dbReference type="ARBA" id="ARBA00023136"/>
    </source>
</evidence>
<dbReference type="EMBL" id="FN649736">
    <property type="protein sequence ID" value="CBJ33519.1"/>
    <property type="molecule type" value="Genomic_DNA"/>
</dbReference>
<evidence type="ECO:0000256" key="1">
    <source>
        <dbReference type="ARBA" id="ARBA00004508"/>
    </source>
</evidence>
<dbReference type="EMBL" id="FN648713">
    <property type="protein sequence ID" value="CBJ33519.1"/>
    <property type="molecule type" value="Genomic_DNA"/>
</dbReference>
<reference evidence="7 8" key="1">
    <citation type="journal article" date="2010" name="Nature">
        <title>The Ectocarpus genome and the independent evolution of multicellularity in brown algae.</title>
        <authorList>
            <person name="Cock J.M."/>
            <person name="Sterck L."/>
            <person name="Rouze P."/>
            <person name="Scornet D."/>
            <person name="Allen A.E."/>
            <person name="Amoutzias G."/>
            <person name="Anthouard V."/>
            <person name="Artiguenave F."/>
            <person name="Aury J.M."/>
            <person name="Badger J.H."/>
            <person name="Beszteri B."/>
            <person name="Billiau K."/>
            <person name="Bonnet E."/>
            <person name="Bothwell J.H."/>
            <person name="Bowler C."/>
            <person name="Boyen C."/>
            <person name="Brownlee C."/>
            <person name="Carrano C.J."/>
            <person name="Charrier B."/>
            <person name="Cho G.Y."/>
            <person name="Coelho S.M."/>
            <person name="Collen J."/>
            <person name="Corre E."/>
            <person name="Da Silva C."/>
            <person name="Delage L."/>
            <person name="Delaroque N."/>
            <person name="Dittami S.M."/>
            <person name="Doulbeau S."/>
            <person name="Elias M."/>
            <person name="Farnham G."/>
            <person name="Gachon C.M."/>
            <person name="Gschloessl B."/>
            <person name="Heesch S."/>
            <person name="Jabbari K."/>
            <person name="Jubin C."/>
            <person name="Kawai H."/>
            <person name="Kimura K."/>
            <person name="Kloareg B."/>
            <person name="Kupper F.C."/>
            <person name="Lang D."/>
            <person name="Le Bail A."/>
            <person name="Leblanc C."/>
            <person name="Lerouge P."/>
            <person name="Lohr M."/>
            <person name="Lopez P.J."/>
            <person name="Martens C."/>
            <person name="Maumus F."/>
            <person name="Michel G."/>
            <person name="Miranda-Saavedra D."/>
            <person name="Morales J."/>
            <person name="Moreau H."/>
            <person name="Motomura T."/>
            <person name="Nagasato C."/>
            <person name="Napoli C.A."/>
            <person name="Nelson D.R."/>
            <person name="Nyvall-Collen P."/>
            <person name="Peters A.F."/>
            <person name="Pommier C."/>
            <person name="Potin P."/>
            <person name="Poulain J."/>
            <person name="Quesneville H."/>
            <person name="Read B."/>
            <person name="Rensing S.A."/>
            <person name="Ritter A."/>
            <person name="Rousvoal S."/>
            <person name="Samanta M."/>
            <person name="Samson G."/>
            <person name="Schroeder D.C."/>
            <person name="Segurens B."/>
            <person name="Strittmatter M."/>
            <person name="Tonon T."/>
            <person name="Tregear J.W."/>
            <person name="Valentin K."/>
            <person name="von Dassow P."/>
            <person name="Yamagishi T."/>
            <person name="Van de Peer Y."/>
            <person name="Wincker P."/>
        </authorList>
    </citation>
    <scope>NUCLEOTIDE SEQUENCE [LARGE SCALE GENOMIC DNA]</scope>
    <source>
        <strain evidence="8">Ec32 / CCAP1310/4</strain>
    </source>
</reference>
<name>D7G3C5_ECTSI</name>
<keyword evidence="3 6" id="KW-0812">Transmembrane</keyword>
<accession>D7G3C5</accession>
<gene>
    <name evidence="7" type="ORF">Esi_0504_0005</name>
</gene>
<dbReference type="PANTHER" id="PTHR33510">
    <property type="entry name" value="PROTEIN TIC 20-II, CHLOROPLASTIC"/>
    <property type="match status" value="1"/>
</dbReference>
<dbReference type="InterPro" id="IPR005691">
    <property type="entry name" value="Tic20"/>
</dbReference>
<comment type="subcellular location">
    <subcellularLocation>
        <location evidence="1">Plastid</location>
        <location evidence="1">Chloroplast membrane</location>
        <topology evidence="1">Multi-pass membrane protein</topology>
    </subcellularLocation>
</comment>
<evidence type="ECO:0000313" key="8">
    <source>
        <dbReference type="Proteomes" id="UP000002630"/>
    </source>
</evidence>
<dbReference type="OMA" id="KLMVWGH"/>
<dbReference type="Pfam" id="PF16166">
    <property type="entry name" value="TIC20"/>
    <property type="match status" value="1"/>
</dbReference>
<dbReference type="eggNOG" id="ENOG502QUSD">
    <property type="taxonomic scope" value="Eukaryota"/>
</dbReference>
<organism evidence="7 8">
    <name type="scientific">Ectocarpus siliculosus</name>
    <name type="common">Brown alga</name>
    <name type="synonym">Conferva siliculosa</name>
    <dbReference type="NCBI Taxonomy" id="2880"/>
    <lineage>
        <taxon>Eukaryota</taxon>
        <taxon>Sar</taxon>
        <taxon>Stramenopiles</taxon>
        <taxon>Ochrophyta</taxon>
        <taxon>PX clade</taxon>
        <taxon>Phaeophyceae</taxon>
        <taxon>Ectocarpales</taxon>
        <taxon>Ectocarpaceae</taxon>
        <taxon>Ectocarpus</taxon>
    </lineage>
</organism>
<proteinExistence type="inferred from homology"/>